<keyword evidence="4" id="KW-1133">Transmembrane helix</keyword>
<dbReference type="PRINTS" id="PR00081">
    <property type="entry name" value="GDHRDH"/>
</dbReference>
<dbReference type="SUPFAM" id="SSF51735">
    <property type="entry name" value="NAD(P)-binding Rossmann-fold domains"/>
    <property type="match status" value="1"/>
</dbReference>
<keyword evidence="2" id="KW-0560">Oxidoreductase</keyword>
<keyword evidence="1" id="KW-0521">NADP</keyword>
<dbReference type="FunFam" id="3.40.50.720:FF:000137">
    <property type="entry name" value="Hydroxysteroid (17-beta) dehydrogenase 3"/>
    <property type="match status" value="1"/>
</dbReference>
<evidence type="ECO:0000313" key="6">
    <source>
        <dbReference type="Proteomes" id="UP000230066"/>
    </source>
</evidence>
<reference evidence="5" key="1">
    <citation type="submission" date="2019-03" db="EMBL/GenBank/DDBJ databases">
        <title>Improved annotation for the trematode Fasciola hepatica.</title>
        <authorList>
            <person name="Choi Y.-J."/>
            <person name="Martin J."/>
            <person name="Mitreva M."/>
        </authorList>
    </citation>
    <scope>NUCLEOTIDE SEQUENCE [LARGE SCALE GENOMIC DNA]</scope>
</reference>
<gene>
    <name evidence="5" type="ORF">D915_010594</name>
</gene>
<dbReference type="PANTHER" id="PTHR43086">
    <property type="entry name" value="VERY-LONG-CHAIN 3-OXOOACYL-COA REDUCTASE"/>
    <property type="match status" value="1"/>
</dbReference>
<dbReference type="InterPro" id="IPR002347">
    <property type="entry name" value="SDR_fam"/>
</dbReference>
<organism evidence="5 6">
    <name type="scientific">Fasciola hepatica</name>
    <name type="common">Liver fluke</name>
    <dbReference type="NCBI Taxonomy" id="6192"/>
    <lineage>
        <taxon>Eukaryota</taxon>
        <taxon>Metazoa</taxon>
        <taxon>Spiralia</taxon>
        <taxon>Lophotrochozoa</taxon>
        <taxon>Platyhelminthes</taxon>
        <taxon>Trematoda</taxon>
        <taxon>Digenea</taxon>
        <taxon>Plagiorchiida</taxon>
        <taxon>Echinostomata</taxon>
        <taxon>Echinostomatoidea</taxon>
        <taxon>Fasciolidae</taxon>
        <taxon>Fasciola</taxon>
    </lineage>
</organism>
<comment type="caution">
    <text evidence="5">The sequence shown here is derived from an EMBL/GenBank/DDBJ whole genome shotgun (WGS) entry which is preliminary data.</text>
</comment>
<keyword evidence="6" id="KW-1185">Reference proteome</keyword>
<proteinExistence type="inferred from homology"/>
<dbReference type="Gene3D" id="3.40.50.720">
    <property type="entry name" value="NAD(P)-binding Rossmann-like Domain"/>
    <property type="match status" value="1"/>
</dbReference>
<evidence type="ECO:0000256" key="1">
    <source>
        <dbReference type="ARBA" id="ARBA00022857"/>
    </source>
</evidence>
<evidence type="ECO:0000256" key="4">
    <source>
        <dbReference type="SAM" id="Phobius"/>
    </source>
</evidence>
<evidence type="ECO:0000256" key="3">
    <source>
        <dbReference type="ARBA" id="ARBA00038261"/>
    </source>
</evidence>
<dbReference type="AlphaFoldDB" id="A0A4E0QY35"/>
<dbReference type="CDD" id="cd05356">
    <property type="entry name" value="17beta-HSD1_like_SDR_c"/>
    <property type="match status" value="1"/>
</dbReference>
<dbReference type="Pfam" id="PF00106">
    <property type="entry name" value="adh_short"/>
    <property type="match status" value="1"/>
</dbReference>
<comment type="similarity">
    <text evidence="3">Belongs to the short-chain dehydrogenases/reductases (SDR) family. 17-beta-HSD 3 subfamily.</text>
</comment>
<dbReference type="GO" id="GO:0005783">
    <property type="term" value="C:endoplasmic reticulum"/>
    <property type="evidence" value="ECO:0007669"/>
    <property type="project" value="TreeGrafter"/>
</dbReference>
<dbReference type="GO" id="GO:0030497">
    <property type="term" value="P:fatty acid elongation"/>
    <property type="evidence" value="ECO:0007669"/>
    <property type="project" value="TreeGrafter"/>
</dbReference>
<dbReference type="InterPro" id="IPR036291">
    <property type="entry name" value="NAD(P)-bd_dom_sf"/>
</dbReference>
<protein>
    <submittedName>
        <fullName evidence="5">Estradiol 17-beta-dehydrogenase 12-B</fullName>
    </submittedName>
</protein>
<dbReference type="PIRSF" id="PIRSF000126">
    <property type="entry name" value="11-beta-HSD1"/>
    <property type="match status" value="1"/>
</dbReference>
<sequence>MFSWLFYIILAFLLWRVAIPVSLIAFRYTFRRKWYSKRKQLRHAGEWAIVTGATAGIGKAYAEELASDGLNVMIISRVQEKLDAFAKELREQYGIQVRCVQVDFTQLDFTTVAYKSFFFQLDIYEKLKQEIDQLTSIACLVNNVGMVNQYPLSFPFSSGMSPKDIGNFVACNCVSMASMTHIVLPKLFQQNSGAALINISSFTGCTPLPYISLYSGTKAFDRQLSASLTVELMDHNVIVQTVCPMFVATAMVGNRRGFFVIDPREYARSALDMLGVENVTDGHWRHAIQAFVFSFLPMSCFIHSMEKKFLRSSRRSLLQ</sequence>
<accession>A0A4E0QY35</accession>
<dbReference type="GO" id="GO:0016491">
    <property type="term" value="F:oxidoreductase activity"/>
    <property type="evidence" value="ECO:0007669"/>
    <property type="project" value="UniProtKB-KW"/>
</dbReference>
<feature type="transmembrane region" description="Helical" evidence="4">
    <location>
        <begin position="6"/>
        <end position="30"/>
    </location>
</feature>
<dbReference type="Proteomes" id="UP000230066">
    <property type="component" value="Unassembled WGS sequence"/>
</dbReference>
<name>A0A4E0QY35_FASHE</name>
<keyword evidence="4" id="KW-0472">Membrane</keyword>
<evidence type="ECO:0000313" key="5">
    <source>
        <dbReference type="EMBL" id="THD18216.1"/>
    </source>
</evidence>
<dbReference type="PANTHER" id="PTHR43086:SF2">
    <property type="entry name" value="HYDROXYSTEROID DEHYDROGENASE-LIKE PROTEIN 1"/>
    <property type="match status" value="1"/>
</dbReference>
<evidence type="ECO:0000256" key="2">
    <source>
        <dbReference type="ARBA" id="ARBA00023002"/>
    </source>
</evidence>
<dbReference type="EMBL" id="JXXN02015554">
    <property type="protein sequence ID" value="THD18216.1"/>
    <property type="molecule type" value="Genomic_DNA"/>
</dbReference>
<keyword evidence="4" id="KW-0812">Transmembrane</keyword>